<feature type="transmembrane region" description="Helical" evidence="5">
    <location>
        <begin position="80"/>
        <end position="100"/>
    </location>
</feature>
<feature type="transmembrane region" description="Helical" evidence="5">
    <location>
        <begin position="354"/>
        <end position="377"/>
    </location>
</feature>
<gene>
    <name evidence="7" type="ORF">NSJP_0691</name>
</gene>
<dbReference type="InterPro" id="IPR036259">
    <property type="entry name" value="MFS_trans_sf"/>
</dbReference>
<dbReference type="STRING" id="1325564.NSJP_0691"/>
<dbReference type="SUPFAM" id="SSF103473">
    <property type="entry name" value="MFS general substrate transporter"/>
    <property type="match status" value="1"/>
</dbReference>
<protein>
    <recommendedName>
        <fullName evidence="6">Major facilitator superfamily (MFS) profile domain-containing protein</fullName>
    </recommendedName>
</protein>
<reference evidence="7 8" key="1">
    <citation type="submission" date="2017-03" db="EMBL/GenBank/DDBJ databases">
        <authorList>
            <person name="Afonso C.L."/>
            <person name="Miller P.J."/>
            <person name="Scott M.A."/>
            <person name="Spackman E."/>
            <person name="Goraichik I."/>
            <person name="Dimitrov K.M."/>
            <person name="Suarez D.L."/>
            <person name="Swayne D.E."/>
        </authorList>
    </citation>
    <scope>NUCLEOTIDE SEQUENCE [LARGE SCALE GENOMIC DNA]</scope>
    <source>
        <strain evidence="7">Genome sequencing of Nitrospira japonica strain NJ11</strain>
    </source>
</reference>
<dbReference type="EMBL" id="LT828648">
    <property type="protein sequence ID" value="SLM46863.1"/>
    <property type="molecule type" value="Genomic_DNA"/>
</dbReference>
<comment type="subcellular location">
    <subcellularLocation>
        <location evidence="1">Membrane</location>
        <topology evidence="1">Multi-pass membrane protein</topology>
    </subcellularLocation>
</comment>
<evidence type="ECO:0000259" key="6">
    <source>
        <dbReference type="PROSITE" id="PS50850"/>
    </source>
</evidence>
<dbReference type="OrthoDB" id="9812574at2"/>
<feature type="transmembrane region" description="Helical" evidence="5">
    <location>
        <begin position="295"/>
        <end position="313"/>
    </location>
</feature>
<dbReference type="PANTHER" id="PTHR23539:SF1">
    <property type="entry name" value="MAJOR FACILITATOR SUPERFAMILY (MFS) PROFILE DOMAIN-CONTAINING PROTEIN"/>
    <property type="match status" value="1"/>
</dbReference>
<dbReference type="Proteomes" id="UP000192042">
    <property type="component" value="Chromosome I"/>
</dbReference>
<accession>A0A1W1I218</accession>
<feature type="transmembrane region" description="Helical" evidence="5">
    <location>
        <begin position="169"/>
        <end position="188"/>
    </location>
</feature>
<feature type="transmembrane region" description="Helical" evidence="5">
    <location>
        <begin position="106"/>
        <end position="133"/>
    </location>
</feature>
<sequence length="422" mass="44145">MPTEKIRPPSRQSLRALDALNVLLADVRDGVGPYLAIYLLTAQQWDPASVGVAMSAMGISSVLAQTPCGMLIDALKQKRLLIALAALFVGAGCAALTRVSTFDFVIAVQALNGVAAAIFPPAVAAITLGLVGPKRFAVRTGRNEAFNHAGNVGAAALAGAAGHFLGLQWIFFLVSGIAVASVISVWFIREEDIDHDLARGAVPHVSPEQGDGQAGLFSGFRALLHNRILLIFALSTTLFHFANAAMLPLAGQLLSRHDEAGAPLYMTACIIAAQIVMIPVAAAAGILAERWGRKPVLCIGFAALPIRGFLYTLSDDSWFIVVVQLLDGIGAGVLGVLWVTVVADLTQGSGNYNLALGAIATAQGIGAAFSHLTAGYVVNGWGYQTGFVVLAVIAGFALALLLRAMPETGWSHEMEDTRLAEA</sequence>
<keyword evidence="8" id="KW-1185">Reference proteome</keyword>
<keyword evidence="2 5" id="KW-0812">Transmembrane</keyword>
<feature type="transmembrane region" description="Helical" evidence="5">
    <location>
        <begin position="145"/>
        <end position="163"/>
    </location>
</feature>
<dbReference type="RefSeq" id="WP_080885481.1">
    <property type="nucleotide sequence ID" value="NZ_LT828648.1"/>
</dbReference>
<dbReference type="InterPro" id="IPR011701">
    <property type="entry name" value="MFS"/>
</dbReference>
<keyword evidence="3 5" id="KW-1133">Transmembrane helix</keyword>
<dbReference type="AlphaFoldDB" id="A0A1W1I218"/>
<feature type="transmembrane region" description="Helical" evidence="5">
    <location>
        <begin position="262"/>
        <end position="288"/>
    </location>
</feature>
<dbReference type="InterPro" id="IPR005829">
    <property type="entry name" value="Sugar_transporter_CS"/>
</dbReference>
<dbReference type="Gene3D" id="1.20.1250.20">
    <property type="entry name" value="MFS general substrate transporter like domains"/>
    <property type="match status" value="2"/>
</dbReference>
<feature type="transmembrane region" description="Helical" evidence="5">
    <location>
        <begin position="228"/>
        <end position="250"/>
    </location>
</feature>
<dbReference type="KEGG" id="nja:NSJP_0691"/>
<dbReference type="InterPro" id="IPR020846">
    <property type="entry name" value="MFS_dom"/>
</dbReference>
<feature type="transmembrane region" description="Helical" evidence="5">
    <location>
        <begin position="383"/>
        <end position="402"/>
    </location>
</feature>
<evidence type="ECO:0000256" key="1">
    <source>
        <dbReference type="ARBA" id="ARBA00004141"/>
    </source>
</evidence>
<dbReference type="GO" id="GO:0022857">
    <property type="term" value="F:transmembrane transporter activity"/>
    <property type="evidence" value="ECO:0007669"/>
    <property type="project" value="InterPro"/>
</dbReference>
<evidence type="ECO:0000313" key="7">
    <source>
        <dbReference type="EMBL" id="SLM46863.1"/>
    </source>
</evidence>
<dbReference type="GO" id="GO:0016020">
    <property type="term" value="C:membrane"/>
    <property type="evidence" value="ECO:0007669"/>
    <property type="project" value="UniProtKB-SubCell"/>
</dbReference>
<feature type="transmembrane region" description="Helical" evidence="5">
    <location>
        <begin position="319"/>
        <end position="342"/>
    </location>
</feature>
<evidence type="ECO:0000313" key="8">
    <source>
        <dbReference type="Proteomes" id="UP000192042"/>
    </source>
</evidence>
<organism evidence="7 8">
    <name type="scientific">Nitrospira japonica</name>
    <dbReference type="NCBI Taxonomy" id="1325564"/>
    <lineage>
        <taxon>Bacteria</taxon>
        <taxon>Pseudomonadati</taxon>
        <taxon>Nitrospirota</taxon>
        <taxon>Nitrospiria</taxon>
        <taxon>Nitrospirales</taxon>
        <taxon>Nitrospiraceae</taxon>
        <taxon>Nitrospira</taxon>
    </lineage>
</organism>
<dbReference type="Pfam" id="PF07690">
    <property type="entry name" value="MFS_1"/>
    <property type="match status" value="1"/>
</dbReference>
<feature type="domain" description="Major facilitator superfamily (MFS) profile" evidence="6">
    <location>
        <begin position="228"/>
        <end position="422"/>
    </location>
</feature>
<dbReference type="PROSITE" id="PS50850">
    <property type="entry name" value="MFS"/>
    <property type="match status" value="1"/>
</dbReference>
<name>A0A1W1I218_9BACT</name>
<evidence type="ECO:0000256" key="4">
    <source>
        <dbReference type="ARBA" id="ARBA00023136"/>
    </source>
</evidence>
<evidence type="ECO:0000256" key="2">
    <source>
        <dbReference type="ARBA" id="ARBA00022692"/>
    </source>
</evidence>
<evidence type="ECO:0000256" key="3">
    <source>
        <dbReference type="ARBA" id="ARBA00022989"/>
    </source>
</evidence>
<proteinExistence type="predicted"/>
<dbReference type="PROSITE" id="PS00216">
    <property type="entry name" value="SUGAR_TRANSPORT_1"/>
    <property type="match status" value="1"/>
</dbReference>
<keyword evidence="4 5" id="KW-0472">Membrane</keyword>
<evidence type="ECO:0000256" key="5">
    <source>
        <dbReference type="SAM" id="Phobius"/>
    </source>
</evidence>
<dbReference type="PANTHER" id="PTHR23539">
    <property type="entry name" value="MFS TRANSPORTER"/>
    <property type="match status" value="1"/>
</dbReference>